<accession>A0A8J4Q182</accession>
<organism evidence="1 2">
    <name type="scientific">Polysphondylium violaceum</name>
    <dbReference type="NCBI Taxonomy" id="133409"/>
    <lineage>
        <taxon>Eukaryota</taxon>
        <taxon>Amoebozoa</taxon>
        <taxon>Evosea</taxon>
        <taxon>Eumycetozoa</taxon>
        <taxon>Dictyostelia</taxon>
        <taxon>Dictyosteliales</taxon>
        <taxon>Dictyosteliaceae</taxon>
        <taxon>Polysphondylium</taxon>
    </lineage>
</organism>
<dbReference type="Proteomes" id="UP000695562">
    <property type="component" value="Unassembled WGS sequence"/>
</dbReference>
<name>A0A8J4Q182_9MYCE</name>
<proteinExistence type="predicted"/>
<evidence type="ECO:0000313" key="2">
    <source>
        <dbReference type="Proteomes" id="UP000695562"/>
    </source>
</evidence>
<reference evidence="1" key="1">
    <citation type="submission" date="2020-01" db="EMBL/GenBank/DDBJ databases">
        <title>Development of genomics and gene disruption for Polysphondylium violaceum indicates a role for the polyketide synthase stlB in stalk morphogenesis.</title>
        <authorList>
            <person name="Narita B."/>
            <person name="Kawabe Y."/>
            <person name="Kin K."/>
            <person name="Saito T."/>
            <person name="Gibbs R."/>
            <person name="Kuspa A."/>
            <person name="Muzny D."/>
            <person name="Queller D."/>
            <person name="Richards S."/>
            <person name="Strassman J."/>
            <person name="Sucgang R."/>
            <person name="Worley K."/>
            <person name="Schaap P."/>
        </authorList>
    </citation>
    <scope>NUCLEOTIDE SEQUENCE</scope>
    <source>
        <strain evidence="1">QSvi11</strain>
    </source>
</reference>
<protein>
    <submittedName>
        <fullName evidence="1">Uncharacterized protein</fullName>
    </submittedName>
</protein>
<evidence type="ECO:0000313" key="1">
    <source>
        <dbReference type="EMBL" id="KAF2077360.1"/>
    </source>
</evidence>
<keyword evidence="2" id="KW-1185">Reference proteome</keyword>
<dbReference type="EMBL" id="AJWJ01000031">
    <property type="protein sequence ID" value="KAF2077360.1"/>
    <property type="molecule type" value="Genomic_DNA"/>
</dbReference>
<comment type="caution">
    <text evidence="1">The sequence shown here is derived from an EMBL/GenBank/DDBJ whole genome shotgun (WGS) entry which is preliminary data.</text>
</comment>
<gene>
    <name evidence="1" type="ORF">CYY_001363</name>
</gene>
<sequence>MDSSNNNNSTFFFIYRNHYIRNKIFTHLGLKRNGYYFYRNGLEYHSTEDLQLVELLNTGNLNLIQYRFKQFAQVFISDDEIDKYEIFSQHKTYYEDWLDLPYLTSFNIDRYQQFYYKNQDQQLAAIFDEVFNLFPFQLQVTLPGHVSMNLGISMTRVKLFDRLIPENTYSIHSLFLDDQIFPFLLERKRIYLGKNPERRNYKPLFTNSHFIKHKDLCRTNINDWSDQEFTIQLLEVLEDDCQKEIIDLFKWILQVCPLFAKPKKYPIKHYSKLYGVEVIAPLEKSFFLENIQFAFKTVELLNFYIRHYKSALLSKPEYEINNLQVAQTLLKYCSDPKDLFFAKKKKMMIKTNSKDLNLVVLLTESKVQFYGDLFYENKEIVAYLEKSNRKMLDNHFKVFRDETMTLDDKVLLFYQLLQDRYRPDVFSIYSPLIKDPFPFLIKLASHTTYEYTFFYTKAIREGNIDFVKFCTTRFQAIPHDDDIVSAYEHDHMEIFEFLILRKENFTPIQDEVYCKLLKFACKRLDVKNVIRFIESNIDNHELTRKKVKEQFLNAYIFLAGAKDEDEKKNAIEIVNYFKALFIQYNEPSLEPKHLPSVSSNLFIPTNSSYRPPFFYISFQDFDFFSSHKISFYSRPPITSISALQEALYRGSLSCAKLVLSKLSQQDLSTLQNRIQGILLAFLSSRNFCKSLKVFLYLVSMFSNDLNEKVFLKTASVYANQNENYYLIDILLHRTKIRLIPPKSKEHDREMLEFCYLNLTNSKVKPCDYFKHLPFKLVNINPKLLETHDSKFTKSFAETEHFPSYYG</sequence>
<dbReference type="AlphaFoldDB" id="A0A8J4Q182"/>